<feature type="compositionally biased region" description="Gly residues" evidence="1">
    <location>
        <begin position="101"/>
        <end position="117"/>
    </location>
</feature>
<name>A0A3G8M5Y0_9HYPH</name>
<dbReference type="AlphaFoldDB" id="A0A3G8M5Y0"/>
<dbReference type="RefSeq" id="WP_124738991.1">
    <property type="nucleotide sequence ID" value="NZ_CP034086.1"/>
</dbReference>
<proteinExistence type="predicted"/>
<gene>
    <name evidence="2" type="ORF">EHO51_11340</name>
</gene>
<reference evidence="2 3" key="1">
    <citation type="submission" date="2018-11" db="EMBL/GenBank/DDBJ databases">
        <title>Genome squencing of methanotrophic bacteria isolated from alkaline groundwater in Korea.</title>
        <authorList>
            <person name="Nguyen L.N."/>
        </authorList>
    </citation>
    <scope>NUCLEOTIDE SEQUENCE [LARGE SCALE GENOMIC DNA]</scope>
    <source>
        <strain evidence="2 3">GW6</strain>
    </source>
</reference>
<dbReference type="EMBL" id="CP034086">
    <property type="protein sequence ID" value="AZG77281.1"/>
    <property type="molecule type" value="Genomic_DNA"/>
</dbReference>
<evidence type="ECO:0000313" key="3">
    <source>
        <dbReference type="Proteomes" id="UP000273982"/>
    </source>
</evidence>
<dbReference type="Proteomes" id="UP000273982">
    <property type="component" value="Chromosome"/>
</dbReference>
<feature type="compositionally biased region" description="Polar residues" evidence="1">
    <location>
        <begin position="1"/>
        <end position="10"/>
    </location>
</feature>
<feature type="compositionally biased region" description="Basic and acidic residues" evidence="1">
    <location>
        <begin position="74"/>
        <end position="99"/>
    </location>
</feature>
<dbReference type="KEGG" id="mros:EHO51_11340"/>
<sequence>MSKGQSSGTGARTELIDEKVRKNDILSNRDKAQRRTGQSLDSKGVQVDEYKDNPANRRPSSDDRIQPDATSAAEKPKEPSPATDRPEPTDDSEQVDRPGFDLGGSTGETQGGKGLGLGPDALETRKGRLPR</sequence>
<feature type="compositionally biased region" description="Basic and acidic residues" evidence="1">
    <location>
        <begin position="122"/>
        <end position="131"/>
    </location>
</feature>
<protein>
    <submittedName>
        <fullName evidence="2">Uncharacterized protein</fullName>
    </submittedName>
</protein>
<feature type="region of interest" description="Disordered" evidence="1">
    <location>
        <begin position="1"/>
        <end position="131"/>
    </location>
</feature>
<evidence type="ECO:0000256" key="1">
    <source>
        <dbReference type="SAM" id="MobiDB-lite"/>
    </source>
</evidence>
<accession>A0A3G8M5Y0</accession>
<feature type="compositionally biased region" description="Basic and acidic residues" evidence="1">
    <location>
        <begin position="14"/>
        <end position="33"/>
    </location>
</feature>
<organism evidence="2 3">
    <name type="scientific">Methylocystis rosea</name>
    <dbReference type="NCBI Taxonomy" id="173366"/>
    <lineage>
        <taxon>Bacteria</taxon>
        <taxon>Pseudomonadati</taxon>
        <taxon>Pseudomonadota</taxon>
        <taxon>Alphaproteobacteria</taxon>
        <taxon>Hyphomicrobiales</taxon>
        <taxon>Methylocystaceae</taxon>
        <taxon>Methylocystis</taxon>
    </lineage>
</organism>
<feature type="compositionally biased region" description="Basic and acidic residues" evidence="1">
    <location>
        <begin position="46"/>
        <end position="66"/>
    </location>
</feature>
<evidence type="ECO:0000313" key="2">
    <source>
        <dbReference type="EMBL" id="AZG77281.1"/>
    </source>
</evidence>